<dbReference type="Proteomes" id="UP000274082">
    <property type="component" value="Chromosome 12"/>
</dbReference>
<feature type="region of interest" description="Disordered" evidence="1">
    <location>
        <begin position="17"/>
        <end position="40"/>
    </location>
</feature>
<evidence type="ECO:0000313" key="5">
    <source>
        <dbReference type="Proteomes" id="UP000318447"/>
    </source>
</evidence>
<feature type="region of interest" description="Disordered" evidence="1">
    <location>
        <begin position="478"/>
        <end position="562"/>
    </location>
</feature>
<sequence>MASVGSFVHTTDPAVAALESPPLHTETRLRRPSADSQSTSYWNRFSGSMLDNSKSNGGPKHASTCHPRAPHDLPSSVTRFLCLSSSSSPAAAKHLRRQLLVVRDCCVTLGNKVKGGELLSLGGGQISRKMEATADFNSCLGVLFAASLIFTGETEGVAKDTLCSVVAMLKSAQESGDEKVFRAAVVNIVNRILLCTPLKPPARNAAKEAARKNAGKQQEHARQEPKLKDECLDFLTVEDGAPVLLEGVWKRWLRYFEDGYVRYVEKLMTEEHQALEAAAAAAEADDEDKDEEAQYVDGVPATATQTISTVPLFTPWQDYWKSPTSAYAQFCYFLLAIFFVRTKDFSLNYLARVTKLVQYFTYQLESKDGEPIAVRTDTDAEEESAQSEDEDDETAPPQQEGRQEKRAHSLPMPEYDKAVTQRRFTMARRSGSRGLAPTVVSVKKAEKPRRHCHKCFLTDVLPGELRPSVEAVRQEEAEAAARDSEEHSHLPLVRRSDNLDLCDPSTTPQREREQLDACDASTESVQGVWDPAAAESLEGSEEQRSVSNAMALATPKEDAESL</sequence>
<dbReference type="EMBL" id="RHLC01000048">
    <property type="protein sequence ID" value="TPP49682.1"/>
    <property type="molecule type" value="Genomic_DNA"/>
</dbReference>
<evidence type="ECO:0000313" key="2">
    <source>
        <dbReference type="EMBL" id="AYU77058.1"/>
    </source>
</evidence>
<name>A0A3Q8I9I2_LEIDO</name>
<evidence type="ECO:0000313" key="4">
    <source>
        <dbReference type="Proteomes" id="UP000274082"/>
    </source>
</evidence>
<accession>A0A3Q8I9I2</accession>
<reference evidence="3" key="2">
    <citation type="submission" date="2019-02" db="EMBL/GenBank/DDBJ databases">
        <title>FDA dAtabase for Regulatory Grade micrObial Sequences (FDA-ARGOS): Supporting development and validation of Infectious Disease Dx tests.</title>
        <authorList>
            <person name="Duncan R."/>
            <person name="Fisher C."/>
            <person name="Tallon L.J."/>
            <person name="Sadzewicz L."/>
            <person name="Sengamalay N."/>
            <person name="Ott S."/>
            <person name="Godinez A."/>
            <person name="Nagaraj S."/>
            <person name="Nadendla S."/>
            <person name="Sichtig H."/>
        </authorList>
    </citation>
    <scope>NUCLEOTIDE SEQUENCE</scope>
    <source>
        <strain evidence="3">FDAARGOS_361</strain>
    </source>
</reference>
<dbReference type="AlphaFoldDB" id="A0A3Q8I9I2"/>
<dbReference type="VEuPathDB" id="TriTrypDB:LdCL_120019900"/>
<dbReference type="Proteomes" id="UP000318447">
    <property type="component" value="Unassembled WGS sequence"/>
</dbReference>
<reference evidence="5" key="3">
    <citation type="submission" date="2019-02" db="EMBL/GenBank/DDBJ databases">
        <title>FDA dAtabase for Regulatory Grade micrObial Sequences (FDA-ARGOS): Supporting development and validation of Infectious Disease Dx tests.</title>
        <authorList>
            <person name="Duncan R."/>
            <person name="Fisher C."/>
            <person name="Tallon L."/>
            <person name="Sadzewicz L."/>
            <person name="Sengamalay N."/>
            <person name="Ott S."/>
            <person name="Godinez A."/>
            <person name="Nagaraj S."/>
            <person name="Vavikolanu K."/>
            <person name="Nadendla S."/>
            <person name="Aluvathingal J."/>
            <person name="Sichtig H."/>
        </authorList>
    </citation>
    <scope>NUCLEOTIDE SEQUENCE [LARGE SCALE GENOMIC DNA]</scope>
    <source>
        <strain evidence="5">FDAARGOS_361</strain>
    </source>
</reference>
<organism evidence="2 4">
    <name type="scientific">Leishmania donovani</name>
    <dbReference type="NCBI Taxonomy" id="5661"/>
    <lineage>
        <taxon>Eukaryota</taxon>
        <taxon>Discoba</taxon>
        <taxon>Euglenozoa</taxon>
        <taxon>Kinetoplastea</taxon>
        <taxon>Metakinetoplastina</taxon>
        <taxon>Trypanosomatida</taxon>
        <taxon>Trypanosomatidae</taxon>
        <taxon>Leishmaniinae</taxon>
        <taxon>Leishmania</taxon>
    </lineage>
</organism>
<gene>
    <name evidence="3" type="ORF">CGC21_18155</name>
    <name evidence="2" type="ORF">LdCL_120019900</name>
</gene>
<feature type="compositionally biased region" description="Acidic residues" evidence="1">
    <location>
        <begin position="379"/>
        <end position="394"/>
    </location>
</feature>
<dbReference type="VEuPathDB" id="TriTrypDB:LdBPK_120800.1"/>
<dbReference type="VEuPathDB" id="TriTrypDB:LDHU3_12.1560"/>
<protein>
    <submittedName>
        <fullName evidence="2">Uncharacterized protein</fullName>
    </submittedName>
</protein>
<feature type="region of interest" description="Disordered" evidence="1">
    <location>
        <begin position="205"/>
        <end position="225"/>
    </location>
</feature>
<dbReference type="OrthoDB" id="273735at2759"/>
<feature type="compositionally biased region" description="Basic and acidic residues" evidence="1">
    <location>
        <begin position="478"/>
        <end position="498"/>
    </location>
</feature>
<feature type="region of interest" description="Disordered" evidence="1">
    <location>
        <begin position="371"/>
        <end position="414"/>
    </location>
</feature>
<keyword evidence="4" id="KW-1185">Reference proteome</keyword>
<proteinExistence type="predicted"/>
<evidence type="ECO:0000313" key="3">
    <source>
        <dbReference type="EMBL" id="TPP49682.1"/>
    </source>
</evidence>
<evidence type="ECO:0000256" key="1">
    <source>
        <dbReference type="SAM" id="MobiDB-lite"/>
    </source>
</evidence>
<reference evidence="2 4" key="1">
    <citation type="journal article" date="2018" name="Sci. Rep.">
        <title>A complete Leishmania donovani reference genome identifies novel genetic variations associated with virulence.</title>
        <authorList>
            <person name="Lypaczewski P."/>
            <person name="Hoshizaki J."/>
            <person name="Zhang W.-W."/>
            <person name="McCall L.-I."/>
            <person name="Torcivia-Rodriguez J."/>
            <person name="Simonyan V."/>
            <person name="Kaur A."/>
            <person name="Dewar K."/>
            <person name="Matlashewski G."/>
        </authorList>
    </citation>
    <scope>NUCLEOTIDE SEQUENCE [LARGE SCALE GENOMIC DNA]</scope>
    <source>
        <strain evidence="2 4">LdCL</strain>
    </source>
</reference>
<dbReference type="EMBL" id="CP029511">
    <property type="protein sequence ID" value="AYU77058.1"/>
    <property type="molecule type" value="Genomic_DNA"/>
</dbReference>